<evidence type="ECO:0000313" key="2">
    <source>
        <dbReference type="Proteomes" id="UP000070475"/>
    </source>
</evidence>
<reference evidence="1 2" key="1">
    <citation type="submission" date="2015-08" db="EMBL/GenBank/DDBJ databases">
        <title>Genomes of Paenibacillus riograndensis.</title>
        <authorList>
            <person name="Sant'Anna F.H."/>
            <person name="Souza R."/>
            <person name="Ambrosini A."/>
            <person name="Bach E."/>
            <person name="Fernandes G."/>
            <person name="Balsanelli E."/>
            <person name="Baura V.A."/>
            <person name="Pedrosa F.O."/>
            <person name="Souza E.M."/>
            <person name="Passaglia L."/>
        </authorList>
    </citation>
    <scope>NUCLEOTIDE SEQUENCE [LARGE SCALE GENOMIC DNA]</scope>
    <source>
        <strain evidence="1 2">CAS34</strain>
    </source>
</reference>
<dbReference type="Proteomes" id="UP000070475">
    <property type="component" value="Unassembled WGS sequence"/>
</dbReference>
<evidence type="ECO:0000313" key="1">
    <source>
        <dbReference type="EMBL" id="KWX75490.1"/>
    </source>
</evidence>
<protein>
    <recommendedName>
        <fullName evidence="3">Butirosin biosynthesis protein H N-terminal domain-containing protein</fullName>
    </recommendedName>
</protein>
<comment type="caution">
    <text evidence="1">The sequence shown here is derived from an EMBL/GenBank/DDBJ whole genome shotgun (WGS) entry which is preliminary data.</text>
</comment>
<dbReference type="OrthoDB" id="2624539at2"/>
<accession>A0A132TW51</accession>
<keyword evidence="2" id="KW-1185">Reference proteome</keyword>
<proteinExistence type="predicted"/>
<dbReference type="PATRIC" id="fig|483937.3.peg.1248"/>
<dbReference type="RefSeq" id="WP_060861460.1">
    <property type="nucleotide sequence ID" value="NZ_LIRB01000135.1"/>
</dbReference>
<dbReference type="EMBL" id="LIRB01000135">
    <property type="protein sequence ID" value="KWX75490.1"/>
    <property type="molecule type" value="Genomic_DNA"/>
</dbReference>
<evidence type="ECO:0008006" key="3">
    <source>
        <dbReference type="Google" id="ProtNLM"/>
    </source>
</evidence>
<organism evidence="1 2">
    <name type="scientific">Paenibacillus riograndensis</name>
    <dbReference type="NCBI Taxonomy" id="483937"/>
    <lineage>
        <taxon>Bacteria</taxon>
        <taxon>Bacillati</taxon>
        <taxon>Bacillota</taxon>
        <taxon>Bacilli</taxon>
        <taxon>Bacillales</taxon>
        <taxon>Paenibacillaceae</taxon>
        <taxon>Paenibacillus</taxon>
        <taxon>Paenibacillus sonchi group</taxon>
    </lineage>
</organism>
<gene>
    <name evidence="1" type="ORF">AMQ84_17880</name>
</gene>
<sequence>MNNDNKKKVELPVANPIITSYTGHASLLSVIQNNDESMPWILGNFIQILMYTGENSENSSPFFYRQSDFETCPCIDYQRIGRDIITKKWPNVIEFIIDCIDMGYYISVNLDQFFIKNSPRYQKEHIPHPTFIYGYDCHQEIFNIADFYNYGKFTHCKERFSNIKEAFDNYHAIFYFHERRFLGADDIFLFKIREEFDYQFNVKEIIIFLEDYLNSRNTCRRMPSYDYYHYSDSRFTFGINIYNVIKNRLETSIDLKEFIQPKYFYIFWDQKKLMLSRINYLGNHKHLNNTDVLYRDFKELEVLIRTLLNLGLKFNLTKDLKIIDRIISAIPILVEKEIKAMELLLCSLQDR</sequence>
<name>A0A132TW51_9BACL</name>
<dbReference type="AlphaFoldDB" id="A0A132TW51"/>